<name>A0A5J5TW06_GOSBA</name>
<gene>
    <name evidence="1" type="ORF">ES319_A11G243600v1</name>
</gene>
<accession>A0A5J5TW06</accession>
<evidence type="ECO:0000313" key="1">
    <source>
        <dbReference type="EMBL" id="KAB2058588.1"/>
    </source>
</evidence>
<dbReference type="Proteomes" id="UP000327439">
    <property type="component" value="Chromosome A11"/>
</dbReference>
<reference evidence="2" key="1">
    <citation type="journal article" date="2020" name="Nat. Genet.">
        <title>Genomic diversifications of five Gossypium allopolyploid species and their impact on cotton improvement.</title>
        <authorList>
            <person name="Chen Z.J."/>
            <person name="Sreedasyam A."/>
            <person name="Ando A."/>
            <person name="Song Q."/>
            <person name="De Santiago L.M."/>
            <person name="Hulse-Kemp A.M."/>
            <person name="Ding M."/>
            <person name="Ye W."/>
            <person name="Kirkbride R.C."/>
            <person name="Jenkins J."/>
            <person name="Plott C."/>
            <person name="Lovell J."/>
            <person name="Lin Y.M."/>
            <person name="Vaughn R."/>
            <person name="Liu B."/>
            <person name="Simpson S."/>
            <person name="Scheffler B.E."/>
            <person name="Wen L."/>
            <person name="Saski C.A."/>
            <person name="Grover C.E."/>
            <person name="Hu G."/>
            <person name="Conover J.L."/>
            <person name="Carlson J.W."/>
            <person name="Shu S."/>
            <person name="Boston L.B."/>
            <person name="Williams M."/>
            <person name="Peterson D.G."/>
            <person name="McGee K."/>
            <person name="Jones D.C."/>
            <person name="Wendel J.F."/>
            <person name="Stelly D.M."/>
            <person name="Grimwood J."/>
            <person name="Schmutz J."/>
        </authorList>
    </citation>
    <scope>NUCLEOTIDE SEQUENCE [LARGE SCALE GENOMIC DNA]</scope>
    <source>
        <strain evidence="2">cv. 3-79</strain>
    </source>
</reference>
<evidence type="ECO:0000313" key="2">
    <source>
        <dbReference type="Proteomes" id="UP000327439"/>
    </source>
</evidence>
<sequence>MTSRNTARGLKEALACQERIWARLNFLLEIRYIHCFDTALYLRSDFVGNLRKISVIPEWRCKRLLTTQEF</sequence>
<proteinExistence type="predicted"/>
<dbReference type="EMBL" id="CM018212">
    <property type="protein sequence ID" value="KAB2058588.1"/>
    <property type="molecule type" value="Genomic_DNA"/>
</dbReference>
<keyword evidence="2" id="KW-1185">Reference proteome</keyword>
<dbReference type="AlphaFoldDB" id="A0A5J5TW06"/>
<organism evidence="1 2">
    <name type="scientific">Gossypium barbadense</name>
    <name type="common">Sea Island cotton</name>
    <name type="synonym">Hibiscus barbadensis</name>
    <dbReference type="NCBI Taxonomy" id="3634"/>
    <lineage>
        <taxon>Eukaryota</taxon>
        <taxon>Viridiplantae</taxon>
        <taxon>Streptophyta</taxon>
        <taxon>Embryophyta</taxon>
        <taxon>Tracheophyta</taxon>
        <taxon>Spermatophyta</taxon>
        <taxon>Magnoliopsida</taxon>
        <taxon>eudicotyledons</taxon>
        <taxon>Gunneridae</taxon>
        <taxon>Pentapetalae</taxon>
        <taxon>rosids</taxon>
        <taxon>malvids</taxon>
        <taxon>Malvales</taxon>
        <taxon>Malvaceae</taxon>
        <taxon>Malvoideae</taxon>
        <taxon>Gossypium</taxon>
    </lineage>
</organism>
<protein>
    <submittedName>
        <fullName evidence="1">Uncharacterized protein</fullName>
    </submittedName>
</protein>